<dbReference type="OrthoDB" id="6431331at2759"/>
<dbReference type="Proteomes" id="UP000283269">
    <property type="component" value="Unassembled WGS sequence"/>
</dbReference>
<feature type="compositionally biased region" description="Low complexity" evidence="1">
    <location>
        <begin position="736"/>
        <end position="752"/>
    </location>
</feature>
<reference evidence="3 4" key="1">
    <citation type="journal article" date="2018" name="Evol. Lett.">
        <title>Horizontal gene cluster transfer increased hallucinogenic mushroom diversity.</title>
        <authorList>
            <person name="Reynolds H.T."/>
            <person name="Vijayakumar V."/>
            <person name="Gluck-Thaler E."/>
            <person name="Korotkin H.B."/>
            <person name="Matheny P.B."/>
            <person name="Slot J.C."/>
        </authorList>
    </citation>
    <scope>NUCLEOTIDE SEQUENCE [LARGE SCALE GENOMIC DNA]</scope>
    <source>
        <strain evidence="3 4">2631</strain>
    </source>
</reference>
<dbReference type="PANTHER" id="PTHR37471">
    <property type="entry name" value="UNNAMED PRODUCT"/>
    <property type="match status" value="1"/>
</dbReference>
<accession>A0A409XKV7</accession>
<feature type="region of interest" description="Disordered" evidence="1">
    <location>
        <begin position="195"/>
        <end position="220"/>
    </location>
</feature>
<feature type="transmembrane region" description="Helical" evidence="2">
    <location>
        <begin position="311"/>
        <end position="331"/>
    </location>
</feature>
<comment type="caution">
    <text evidence="3">The sequence shown here is derived from an EMBL/GenBank/DDBJ whole genome shotgun (WGS) entry which is preliminary data.</text>
</comment>
<keyword evidence="2" id="KW-0812">Transmembrane</keyword>
<keyword evidence="2" id="KW-0472">Membrane</keyword>
<name>A0A409XKV7_PSICY</name>
<sequence length="915" mass="100274">MIKNSLFDFIIIRISITALRLIAPVSILYAPCGFLNLLGLPRTYNVLLTLYTTAEAAFYLFVYLPRRRKLQAPPVHTPPSLTRAERQRIFDKCIEADTLHSSLSSPSARTHIKPYPTGWFLPANSTPTRKDAIDWLLWALFSTSREAGTVDLEEESVRVEMNEYIERIEKAIGRKLETSCDAEVEELFDEVEGHVDRRSSMDEEAGRQRESRSRDSKVDGKGVRSMRVTLDPVQMLHRPLLWYFIVCLVDTYTSIFLLSLGFKHYTPCTREHRVCFPPRPILYFMSKSAPPGVVVPYWYRPHRSRTKMPVVFLHGIGIGLYPYIPFIRKLFPPPHPVSNEGVVDQGDVGVLLPELLPISMHMTPLSVPPRAEMLRSLDIILDHLKTSGLDVEHWKDGEEGRHERYHDHDEDQNERSPLLRASSSISLSSSSSSMGASLPSYATITPPHSQRRLSVDTTSNPNLNLNLNSNRHNGVVPGANTGWDSVVLVAHSYGTFVAGWIMRMCVDVDLIGGDGLGGAADVPDAEPTTETKTTGPAGEAPHTLELAHKIAHMVLVDPIPILLSDPTVAHNFLYREPGSVSPVLLGSVGGVGGVRHGEGSNGGVGMGIAGSVGVGGESSGPDIHGRTGYQDADGRHTTNYTFNSNSNSAANNQAISGIGAPNHSSWSRYYSSAAAWQLWYFASRDADVARTLCRAFFWAEGGVWREEVEGFIGGAGLCAEVDSAAGAISGTGSGSDSGPRSRSPSCSVTRPPTGRPERGRGQVRRRGRNTAVFLGGMDQIVPAEAIRRHLTKEERWTTRWALRGSGFDGDSDDYTPAIPTASVSGTAAAAGEVEREEEEEVIRVLNDPSNSPSFRGDGSASVKAKAISSLSPCQDGEEGMLEVLFNPILDHAVIFDEERYTEPLVEVVRRYIGER</sequence>
<dbReference type="InParanoid" id="A0A409XKV7"/>
<gene>
    <name evidence="3" type="ORF">CVT25_004128</name>
</gene>
<feature type="compositionally biased region" description="Low complexity" evidence="1">
    <location>
        <begin position="415"/>
        <end position="440"/>
    </location>
</feature>
<evidence type="ECO:0000256" key="2">
    <source>
        <dbReference type="SAM" id="Phobius"/>
    </source>
</evidence>
<feature type="transmembrane region" description="Helical" evidence="2">
    <location>
        <begin position="21"/>
        <end position="40"/>
    </location>
</feature>
<evidence type="ECO:0008006" key="5">
    <source>
        <dbReference type="Google" id="ProtNLM"/>
    </source>
</evidence>
<evidence type="ECO:0000313" key="3">
    <source>
        <dbReference type="EMBL" id="PPQ91361.1"/>
    </source>
</evidence>
<protein>
    <recommendedName>
        <fullName evidence="5">AB hydrolase-1 domain-containing protein</fullName>
    </recommendedName>
</protein>
<feature type="region of interest" description="Disordered" evidence="1">
    <location>
        <begin position="521"/>
        <end position="540"/>
    </location>
</feature>
<dbReference type="STRING" id="93625.A0A409XKV7"/>
<feature type="region of interest" description="Disordered" evidence="1">
    <location>
        <begin position="729"/>
        <end position="768"/>
    </location>
</feature>
<dbReference type="PANTHER" id="PTHR37471:SF1">
    <property type="entry name" value="AB HYDROLASE-1 DOMAIN-CONTAINING PROTEIN"/>
    <property type="match status" value="1"/>
</dbReference>
<dbReference type="EMBL" id="NHYD01001360">
    <property type="protein sequence ID" value="PPQ91361.1"/>
    <property type="molecule type" value="Genomic_DNA"/>
</dbReference>
<evidence type="ECO:0000256" key="1">
    <source>
        <dbReference type="SAM" id="MobiDB-lite"/>
    </source>
</evidence>
<feature type="compositionally biased region" description="Basic and acidic residues" evidence="1">
    <location>
        <begin position="400"/>
        <end position="409"/>
    </location>
</feature>
<keyword evidence="2" id="KW-1133">Transmembrane helix</keyword>
<feature type="transmembrane region" description="Helical" evidence="2">
    <location>
        <begin position="46"/>
        <end position="64"/>
    </location>
</feature>
<dbReference type="AlphaFoldDB" id="A0A409XKV7"/>
<feature type="region of interest" description="Disordered" evidence="1">
    <location>
        <begin position="400"/>
        <end position="440"/>
    </location>
</feature>
<feature type="transmembrane region" description="Helical" evidence="2">
    <location>
        <begin position="240"/>
        <end position="261"/>
    </location>
</feature>
<evidence type="ECO:0000313" key="4">
    <source>
        <dbReference type="Proteomes" id="UP000283269"/>
    </source>
</evidence>
<organism evidence="3 4">
    <name type="scientific">Psilocybe cyanescens</name>
    <dbReference type="NCBI Taxonomy" id="93625"/>
    <lineage>
        <taxon>Eukaryota</taxon>
        <taxon>Fungi</taxon>
        <taxon>Dikarya</taxon>
        <taxon>Basidiomycota</taxon>
        <taxon>Agaricomycotina</taxon>
        <taxon>Agaricomycetes</taxon>
        <taxon>Agaricomycetidae</taxon>
        <taxon>Agaricales</taxon>
        <taxon>Agaricineae</taxon>
        <taxon>Strophariaceae</taxon>
        <taxon>Psilocybe</taxon>
    </lineage>
</organism>
<keyword evidence="4" id="KW-1185">Reference proteome</keyword>
<proteinExistence type="predicted"/>